<proteinExistence type="predicted"/>
<evidence type="ECO:0000313" key="2">
    <source>
        <dbReference type="Proteomes" id="UP000295096"/>
    </source>
</evidence>
<sequence>MTEVEARDLLRDWPGVGGVETWVARRRWHTTPDGWTVDGMLQGWRFRVEIVASGLRLSARATDDQAPAVWVVTAKRTAK</sequence>
<protein>
    <submittedName>
        <fullName evidence="1">Uncharacterized protein</fullName>
    </submittedName>
</protein>
<keyword evidence="2" id="KW-1185">Reference proteome</keyword>
<reference evidence="1 2" key="1">
    <citation type="journal article" date="2016" name="J. Microbiol.">
        <title>Dankookia rubra gen. nov., sp. nov., an alphaproteobacterium isolated from sediment of a shallow stream.</title>
        <authorList>
            <person name="Kim W.H."/>
            <person name="Kim D.H."/>
            <person name="Kang K."/>
            <person name="Ahn T.Y."/>
        </authorList>
    </citation>
    <scope>NUCLEOTIDE SEQUENCE [LARGE SCALE GENOMIC DNA]</scope>
    <source>
        <strain evidence="1 2">JCM30602</strain>
    </source>
</reference>
<accession>A0A4R5Q5S4</accession>
<gene>
    <name evidence="1" type="ORF">E2C06_33685</name>
</gene>
<dbReference type="EMBL" id="SMSJ01000140">
    <property type="protein sequence ID" value="TDH58242.1"/>
    <property type="molecule type" value="Genomic_DNA"/>
</dbReference>
<dbReference type="AlphaFoldDB" id="A0A4R5Q5S4"/>
<evidence type="ECO:0000313" key="1">
    <source>
        <dbReference type="EMBL" id="TDH58242.1"/>
    </source>
</evidence>
<organism evidence="1 2">
    <name type="scientific">Dankookia rubra</name>
    <dbReference type="NCBI Taxonomy" id="1442381"/>
    <lineage>
        <taxon>Bacteria</taxon>
        <taxon>Pseudomonadati</taxon>
        <taxon>Pseudomonadota</taxon>
        <taxon>Alphaproteobacteria</taxon>
        <taxon>Acetobacterales</taxon>
        <taxon>Roseomonadaceae</taxon>
        <taxon>Dankookia</taxon>
    </lineage>
</organism>
<dbReference type="RefSeq" id="WP_133292932.1">
    <property type="nucleotide sequence ID" value="NZ_SMSJ01000140.1"/>
</dbReference>
<name>A0A4R5Q5S4_9PROT</name>
<dbReference type="Proteomes" id="UP000295096">
    <property type="component" value="Unassembled WGS sequence"/>
</dbReference>
<comment type="caution">
    <text evidence="1">The sequence shown here is derived from an EMBL/GenBank/DDBJ whole genome shotgun (WGS) entry which is preliminary data.</text>
</comment>